<dbReference type="AlphaFoldDB" id="C9MYE1"/>
<name>C9MYE1_9FUSO</name>
<organism evidence="2 3">
    <name type="scientific">Leptotrichia hofstadii F0254</name>
    <dbReference type="NCBI Taxonomy" id="634994"/>
    <lineage>
        <taxon>Bacteria</taxon>
        <taxon>Fusobacteriati</taxon>
        <taxon>Fusobacteriota</taxon>
        <taxon>Fusobacteriia</taxon>
        <taxon>Fusobacteriales</taxon>
        <taxon>Leptotrichiaceae</taxon>
        <taxon>Leptotrichia</taxon>
    </lineage>
</organism>
<comment type="caution">
    <text evidence="2">The sequence shown here is derived from an EMBL/GenBank/DDBJ whole genome shotgun (WGS) entry which is preliminary data.</text>
</comment>
<reference evidence="2 3" key="1">
    <citation type="submission" date="2009-09" db="EMBL/GenBank/DDBJ databases">
        <authorList>
            <person name="Weinstock G."/>
            <person name="Sodergren E."/>
            <person name="Clifton S."/>
            <person name="Fulton L."/>
            <person name="Fulton B."/>
            <person name="Courtney L."/>
            <person name="Fronick C."/>
            <person name="Harrison M."/>
            <person name="Strong C."/>
            <person name="Farmer C."/>
            <person name="Delahaunty K."/>
            <person name="Markovic C."/>
            <person name="Hall O."/>
            <person name="Minx P."/>
            <person name="Tomlinson C."/>
            <person name="Mitreva M."/>
            <person name="Nelson J."/>
            <person name="Hou S."/>
            <person name="Wollam A."/>
            <person name="Pepin K.H."/>
            <person name="Johnson M."/>
            <person name="Bhonagiri V."/>
            <person name="Nash W.E."/>
            <person name="Warren W."/>
            <person name="Chinwalla A."/>
            <person name="Mardis E.R."/>
            <person name="Wilson R.K."/>
        </authorList>
    </citation>
    <scope>NUCLEOTIDE SEQUENCE [LARGE SCALE GENOMIC DNA]</scope>
    <source>
        <strain evidence="2 3">F0254</strain>
    </source>
</reference>
<dbReference type="Proteomes" id="UP000006233">
    <property type="component" value="Unassembled WGS sequence"/>
</dbReference>
<keyword evidence="1" id="KW-1133">Transmembrane helix</keyword>
<dbReference type="STRING" id="634994.GCWU000323_01568"/>
<gene>
    <name evidence="2" type="ORF">GCWU000323_01568</name>
</gene>
<proteinExistence type="predicted"/>
<evidence type="ECO:0000313" key="2">
    <source>
        <dbReference type="EMBL" id="EEX74521.1"/>
    </source>
</evidence>
<keyword evidence="1" id="KW-0472">Membrane</keyword>
<keyword evidence="1" id="KW-0812">Transmembrane</keyword>
<dbReference type="EMBL" id="ACVB02000010">
    <property type="protein sequence ID" value="EEX74521.1"/>
    <property type="molecule type" value="Genomic_DNA"/>
</dbReference>
<sequence length="79" mass="9321">MWKIKKEEGNKMAKDVLHELRDINSLKSRRNNVVLILLCFLVGIFSGIIVGTYTLMLKKCRFSGNFLQQIWNFIKYLLE</sequence>
<dbReference type="eggNOG" id="COG0038">
    <property type="taxonomic scope" value="Bacteria"/>
</dbReference>
<dbReference type="RefSeq" id="WP_006804899.1">
    <property type="nucleotide sequence ID" value="NZ_GG700632.1"/>
</dbReference>
<evidence type="ECO:0000256" key="1">
    <source>
        <dbReference type="SAM" id="Phobius"/>
    </source>
</evidence>
<protein>
    <submittedName>
        <fullName evidence="2">Uncharacterized protein</fullName>
    </submittedName>
</protein>
<accession>C9MYE1</accession>
<feature type="transmembrane region" description="Helical" evidence="1">
    <location>
        <begin position="33"/>
        <end position="56"/>
    </location>
</feature>
<dbReference type="HOGENOM" id="CLU_2601739_0_0_0"/>
<evidence type="ECO:0000313" key="3">
    <source>
        <dbReference type="Proteomes" id="UP000006233"/>
    </source>
</evidence>